<evidence type="ECO:0000313" key="10">
    <source>
        <dbReference type="EMBL" id="EDO14925.1"/>
    </source>
</evidence>
<accession>A7TS39</accession>
<dbReference type="GO" id="GO:0070481">
    <property type="term" value="P:nuclear-transcribed mRNA catabolic process, non-stop decay"/>
    <property type="evidence" value="ECO:0007669"/>
    <property type="project" value="EnsemblFungi"/>
</dbReference>
<comment type="similarity">
    <text evidence="2">Belongs to the IPK1 type 1 family.</text>
</comment>
<dbReference type="GO" id="GO:0005524">
    <property type="term" value="F:ATP binding"/>
    <property type="evidence" value="ECO:0007669"/>
    <property type="project" value="UniProtKB-KW"/>
</dbReference>
<comment type="function">
    <text evidence="1">Has kinase activity and phosphorylates inositol-1,3,4,5,6-pentakisphosphate (Ins(1,3,4,5,6)P5) to produce 1,2,3,4,5,6-hexakisphosphate (InsP6), also known as phytate.</text>
</comment>
<dbReference type="OMA" id="FIELRCK"/>
<dbReference type="FunCoup" id="A7TS39">
    <property type="interactions" value="49"/>
</dbReference>
<reference evidence="10 11" key="1">
    <citation type="journal article" date="2007" name="Proc. Natl. Acad. Sci. U.S.A.">
        <title>Independent sorting-out of thousands of duplicated gene pairs in two yeast species descended from a whole-genome duplication.</title>
        <authorList>
            <person name="Scannell D.R."/>
            <person name="Frank A.C."/>
            <person name="Conant G.C."/>
            <person name="Byrne K.P."/>
            <person name="Woolfit M."/>
            <person name="Wolfe K.H."/>
        </authorList>
    </citation>
    <scope>NUCLEOTIDE SEQUENCE [LARGE SCALE GENOMIC DNA]</scope>
    <source>
        <strain evidence="11">ATCC 22028 / DSM 70294 / BCRC 21397 / CBS 2163 / NBRC 10782 / NRRL Y-8283 / UCD 57-17</strain>
    </source>
</reference>
<keyword evidence="5 9" id="KW-0808">Transferase</keyword>
<evidence type="ECO:0000256" key="2">
    <source>
        <dbReference type="ARBA" id="ARBA00008305"/>
    </source>
</evidence>
<dbReference type="GO" id="GO:0032958">
    <property type="term" value="P:inositol phosphate biosynthetic process"/>
    <property type="evidence" value="ECO:0007669"/>
    <property type="project" value="EnsemblFungi"/>
</dbReference>
<dbReference type="RefSeq" id="XP_001642783.1">
    <property type="nucleotide sequence ID" value="XM_001642733.1"/>
</dbReference>
<dbReference type="InParanoid" id="A7TS39"/>
<dbReference type="Proteomes" id="UP000000267">
    <property type="component" value="Unassembled WGS sequence"/>
</dbReference>
<dbReference type="PANTHER" id="PTHR14456:SF2">
    <property type="entry name" value="INOSITOL-PENTAKISPHOSPHATE 2-KINASE"/>
    <property type="match status" value="1"/>
</dbReference>
<dbReference type="AlphaFoldDB" id="A7TS39"/>
<dbReference type="Pfam" id="PF06090">
    <property type="entry name" value="Ins_P5_2-kin"/>
    <property type="match status" value="2"/>
</dbReference>
<organism evidence="11">
    <name type="scientific">Vanderwaltozyma polyspora (strain ATCC 22028 / DSM 70294 / BCRC 21397 / CBS 2163 / NBRC 10782 / NRRL Y-8283 / UCD 57-17)</name>
    <name type="common">Kluyveromyces polysporus</name>
    <dbReference type="NCBI Taxonomy" id="436907"/>
    <lineage>
        <taxon>Eukaryota</taxon>
        <taxon>Fungi</taxon>
        <taxon>Dikarya</taxon>
        <taxon>Ascomycota</taxon>
        <taxon>Saccharomycotina</taxon>
        <taxon>Saccharomycetes</taxon>
        <taxon>Saccharomycetales</taxon>
        <taxon>Saccharomycetaceae</taxon>
        <taxon>Vanderwaltozyma</taxon>
    </lineage>
</organism>
<evidence type="ECO:0000256" key="6">
    <source>
        <dbReference type="ARBA" id="ARBA00022741"/>
    </source>
</evidence>
<dbReference type="GO" id="GO:0035299">
    <property type="term" value="F:inositol-1,3,4,5,6-pentakisphosphate 2-kinase activity"/>
    <property type="evidence" value="ECO:0007669"/>
    <property type="project" value="UniProtKB-EC"/>
</dbReference>
<comment type="catalytic activity">
    <reaction evidence="9">
        <text>1D-myo-inositol 1,3,4,5,6-pentakisphosphate + ATP = 1D-myo-inositol hexakisphosphate + ADP + H(+)</text>
        <dbReference type="Rhea" id="RHEA:20313"/>
        <dbReference type="ChEBI" id="CHEBI:15378"/>
        <dbReference type="ChEBI" id="CHEBI:30616"/>
        <dbReference type="ChEBI" id="CHEBI:57733"/>
        <dbReference type="ChEBI" id="CHEBI:58130"/>
        <dbReference type="ChEBI" id="CHEBI:456216"/>
        <dbReference type="EC" id="2.7.1.158"/>
    </reaction>
</comment>
<protein>
    <recommendedName>
        <fullName evidence="4 9">Inositol-pentakisphosphate 2-kinase</fullName>
        <ecNumber evidence="3 9">2.7.1.158</ecNumber>
    </recommendedName>
</protein>
<dbReference type="GeneID" id="5542967"/>
<proteinExistence type="inferred from homology"/>
<comment type="function">
    <text evidence="9">Phosphorylates Ins(1,3,4,5,6)P5 at position 2 to form Ins(1,2,3,4,5,6)P6 (InsP6 or phytate).</text>
</comment>
<dbReference type="EC" id="2.7.1.158" evidence="3 9"/>
<evidence type="ECO:0000256" key="3">
    <source>
        <dbReference type="ARBA" id="ARBA00012023"/>
    </source>
</evidence>
<gene>
    <name evidence="10" type="ORF">Kpol_1005p13</name>
</gene>
<dbReference type="EMBL" id="DS480497">
    <property type="protein sequence ID" value="EDO14925.1"/>
    <property type="molecule type" value="Genomic_DNA"/>
</dbReference>
<evidence type="ECO:0000256" key="9">
    <source>
        <dbReference type="RuleBase" id="RU364126"/>
    </source>
</evidence>
<evidence type="ECO:0000256" key="8">
    <source>
        <dbReference type="ARBA" id="ARBA00022840"/>
    </source>
</evidence>
<dbReference type="STRING" id="436907.A7TS39"/>
<dbReference type="OrthoDB" id="272370at2759"/>
<evidence type="ECO:0000256" key="1">
    <source>
        <dbReference type="ARBA" id="ARBA00003979"/>
    </source>
</evidence>
<name>A7TS39_VANPO</name>
<dbReference type="PhylomeDB" id="A7TS39"/>
<dbReference type="PANTHER" id="PTHR14456">
    <property type="entry name" value="INOSITOL POLYPHOSPHATE KINASE 1"/>
    <property type="match status" value="1"/>
</dbReference>
<dbReference type="eggNOG" id="ENOG502S05I">
    <property type="taxonomic scope" value="Eukaryota"/>
</dbReference>
<keyword evidence="11" id="KW-1185">Reference proteome</keyword>
<dbReference type="KEGG" id="vpo:Kpol_1005p13"/>
<evidence type="ECO:0000256" key="4">
    <source>
        <dbReference type="ARBA" id="ARBA00014846"/>
    </source>
</evidence>
<evidence type="ECO:0000313" key="11">
    <source>
        <dbReference type="Proteomes" id="UP000000267"/>
    </source>
</evidence>
<keyword evidence="6 9" id="KW-0547">Nucleotide-binding</keyword>
<keyword evidence="7 9" id="KW-0418">Kinase</keyword>
<evidence type="ECO:0000256" key="5">
    <source>
        <dbReference type="ARBA" id="ARBA00022679"/>
    </source>
</evidence>
<dbReference type="HOGENOM" id="CLU_046294_1_0_1"/>
<comment type="domain">
    <text evidence="9">The EXKPK motif is conserved in inositol-pentakisphosphate 2-kinases of both family 1 and 2.</text>
</comment>
<dbReference type="InterPro" id="IPR009286">
    <property type="entry name" value="Ins_P5_2-kin"/>
</dbReference>
<keyword evidence="8 9" id="KW-0067">ATP-binding</keyword>
<dbReference type="GO" id="GO:0005634">
    <property type="term" value="C:nucleus"/>
    <property type="evidence" value="ECO:0007669"/>
    <property type="project" value="EnsemblFungi"/>
</dbReference>
<evidence type="ECO:0000256" key="7">
    <source>
        <dbReference type="ARBA" id="ARBA00022777"/>
    </source>
</evidence>
<sequence>MKVVGKGNANILIDFGDAEYLYRCLVRYESLKMNNDCTRENFGYINDVVRKSLGSYVCEMELLEIPLTDFELLLKELSIQIDDTSLVVLKIINLKSKDYTNTLKDDHCTKIFADETATKILLEIKPKWLHYSTDYCRNCTHNTYKNRGINYCYSKLLKQKDHIYDILNPPESLPIEFLNDIVLYLEDEKNFLQLLYSLQEHLHSETTHLSNIDSEDKVTKDLLLLMTLRDVTCFLEWHSLNRGKFSVNIIDVDLKPKHKWKHWSSTHEALEFYNPKCYHK</sequence>